<name>A0A7J5URT4_9MICO</name>
<sequence>MEEWSTQAELGERLGIDAQAVGELLVAAGLKAGRHATDDALDRGLAAPDVTALGRPFVRWRAAEVLPLIEPLVPRIAPPAASEAPARTSRRTTPAQSARRSAAPARPVRGGGTTFDVVVALQAVADPNPGPTGWAYVNQETWTPASGALPFGTDREGELTATVHLLDESPAGANLLIRTASEYLVKTATVWAPNWKRNGWRKRNGETPANLDLIQLLLAKIEARAGRTRFGHAAADDEFVMAAAQRAAEAAREVGRS</sequence>
<reference evidence="3 4" key="1">
    <citation type="submission" date="2019-10" db="EMBL/GenBank/DDBJ databases">
        <title>Georgenia wutianyii sp. nov. and Georgenia yuyongxinii sp. nov. isolated from plateau pika (Ochotona curzoniae) in the Qinghai-Tibet plateau of China.</title>
        <authorList>
            <person name="Tian Z."/>
        </authorList>
    </citation>
    <scope>NUCLEOTIDE SEQUENCE [LARGE SCALE GENOMIC DNA]</scope>
    <source>
        <strain evidence="3 4">DSM 21501</strain>
    </source>
</reference>
<evidence type="ECO:0000313" key="3">
    <source>
        <dbReference type="EMBL" id="KAE8765155.1"/>
    </source>
</evidence>
<keyword evidence="4" id="KW-1185">Reference proteome</keyword>
<dbReference type="SUPFAM" id="SSF53098">
    <property type="entry name" value="Ribonuclease H-like"/>
    <property type="match status" value="1"/>
</dbReference>
<dbReference type="InterPro" id="IPR002156">
    <property type="entry name" value="RNaseH_domain"/>
</dbReference>
<dbReference type="Gene3D" id="3.30.420.10">
    <property type="entry name" value="Ribonuclease H-like superfamily/Ribonuclease H"/>
    <property type="match status" value="1"/>
</dbReference>
<comment type="caution">
    <text evidence="3">The sequence shown here is derived from an EMBL/GenBank/DDBJ whole genome shotgun (WGS) entry which is preliminary data.</text>
</comment>
<gene>
    <name evidence="3" type="ORF">GB883_05515</name>
</gene>
<evidence type="ECO:0000259" key="2">
    <source>
        <dbReference type="PROSITE" id="PS50879"/>
    </source>
</evidence>
<dbReference type="GO" id="GO:0004523">
    <property type="term" value="F:RNA-DNA hybrid ribonuclease activity"/>
    <property type="evidence" value="ECO:0007669"/>
    <property type="project" value="InterPro"/>
</dbReference>
<protein>
    <recommendedName>
        <fullName evidence="2">RNase H type-1 domain-containing protein</fullName>
    </recommendedName>
</protein>
<dbReference type="InterPro" id="IPR036397">
    <property type="entry name" value="RNaseH_sf"/>
</dbReference>
<organism evidence="3 4">
    <name type="scientific">Georgenia thermotolerans</name>
    <dbReference type="NCBI Taxonomy" id="527326"/>
    <lineage>
        <taxon>Bacteria</taxon>
        <taxon>Bacillati</taxon>
        <taxon>Actinomycetota</taxon>
        <taxon>Actinomycetes</taxon>
        <taxon>Micrococcales</taxon>
        <taxon>Bogoriellaceae</taxon>
        <taxon>Georgenia</taxon>
    </lineage>
</organism>
<evidence type="ECO:0000256" key="1">
    <source>
        <dbReference type="SAM" id="MobiDB-lite"/>
    </source>
</evidence>
<evidence type="ECO:0000313" key="4">
    <source>
        <dbReference type="Proteomes" id="UP000451860"/>
    </source>
</evidence>
<dbReference type="AlphaFoldDB" id="A0A7J5URT4"/>
<dbReference type="OrthoDB" id="7845843at2"/>
<dbReference type="InterPro" id="IPR012337">
    <property type="entry name" value="RNaseH-like_sf"/>
</dbReference>
<dbReference type="Pfam" id="PF00075">
    <property type="entry name" value="RNase_H"/>
    <property type="match status" value="1"/>
</dbReference>
<dbReference type="GO" id="GO:0003676">
    <property type="term" value="F:nucleic acid binding"/>
    <property type="evidence" value="ECO:0007669"/>
    <property type="project" value="InterPro"/>
</dbReference>
<dbReference type="EMBL" id="WHJE01000015">
    <property type="protein sequence ID" value="KAE8765155.1"/>
    <property type="molecule type" value="Genomic_DNA"/>
</dbReference>
<feature type="region of interest" description="Disordered" evidence="1">
    <location>
        <begin position="79"/>
        <end position="110"/>
    </location>
</feature>
<feature type="domain" description="RNase H type-1" evidence="2">
    <location>
        <begin position="113"/>
        <end position="256"/>
    </location>
</feature>
<dbReference type="PROSITE" id="PS50879">
    <property type="entry name" value="RNASE_H_1"/>
    <property type="match status" value="1"/>
</dbReference>
<dbReference type="Proteomes" id="UP000451860">
    <property type="component" value="Unassembled WGS sequence"/>
</dbReference>
<dbReference type="RefSeq" id="WP_152199970.1">
    <property type="nucleotide sequence ID" value="NZ_VUKF01000002.1"/>
</dbReference>
<accession>A0A7J5URT4</accession>
<proteinExistence type="predicted"/>
<feature type="compositionally biased region" description="Low complexity" evidence="1">
    <location>
        <begin position="79"/>
        <end position="107"/>
    </location>
</feature>